<proteinExistence type="predicted"/>
<dbReference type="GO" id="GO:0015035">
    <property type="term" value="F:protein-disulfide reductase activity"/>
    <property type="evidence" value="ECO:0007669"/>
    <property type="project" value="InterPro"/>
</dbReference>
<dbReference type="InterPro" id="IPR007263">
    <property type="entry name" value="DCC1-like"/>
</dbReference>
<accession>A0AAJ2NQ79</accession>
<organism evidence="1 2">
    <name type="scientific">Alkalihalophilus pseudofirmus</name>
    <name type="common">Bacillus pseudofirmus</name>
    <dbReference type="NCBI Taxonomy" id="79885"/>
    <lineage>
        <taxon>Bacteria</taxon>
        <taxon>Bacillati</taxon>
        <taxon>Bacillota</taxon>
        <taxon>Bacilli</taxon>
        <taxon>Bacillales</taxon>
        <taxon>Bacillaceae</taxon>
        <taxon>Alkalihalophilus</taxon>
    </lineage>
</organism>
<evidence type="ECO:0000313" key="1">
    <source>
        <dbReference type="EMBL" id="MDV2886615.1"/>
    </source>
</evidence>
<dbReference type="InterPro" id="IPR052927">
    <property type="entry name" value="DCC_oxidoreductase"/>
</dbReference>
<reference evidence="1" key="1">
    <citation type="submission" date="2023-10" db="EMBL/GenBank/DDBJ databases">
        <title>Screening of Alkalihalophilus pseudofirmusBZ-TG-HK211 and Its Alleviation of Salt Stress on Rapeseed Growth.</title>
        <authorList>
            <person name="Zhao B."/>
            <person name="Guo T."/>
        </authorList>
    </citation>
    <scope>NUCLEOTIDE SEQUENCE</scope>
    <source>
        <strain evidence="1">BZ-TG-HK211</strain>
    </source>
</reference>
<dbReference type="PANTHER" id="PTHR33639">
    <property type="entry name" value="THIOL-DISULFIDE OXIDOREDUCTASE DCC"/>
    <property type="match status" value="1"/>
</dbReference>
<dbReference type="Pfam" id="PF04134">
    <property type="entry name" value="DCC1-like"/>
    <property type="match status" value="1"/>
</dbReference>
<gene>
    <name evidence="1" type="ORF">RYX45_15595</name>
</gene>
<name>A0AAJ2NQ79_ALKPS</name>
<sequence>MSNEKPILLFDGVCNVCNVAVDFILKHEKEEQFQFASLQSEKAKEIKKRYKISETVDSIIVIEHGKVYTYSTAVLKIIPKLSLGWQLFRLFVILPKPLRDTLYRQFAKRRYQFFGKKESCRIPAPEERKRFLD</sequence>
<evidence type="ECO:0000313" key="2">
    <source>
        <dbReference type="Proteomes" id="UP001285636"/>
    </source>
</evidence>
<dbReference type="RefSeq" id="WP_075683370.1">
    <property type="nucleotide sequence ID" value="NZ_CP144224.1"/>
</dbReference>
<comment type="caution">
    <text evidence="1">The sequence shown here is derived from an EMBL/GenBank/DDBJ whole genome shotgun (WGS) entry which is preliminary data.</text>
</comment>
<dbReference type="Proteomes" id="UP001285636">
    <property type="component" value="Unassembled WGS sequence"/>
</dbReference>
<dbReference type="AlphaFoldDB" id="A0AAJ2NQ79"/>
<protein>
    <submittedName>
        <fullName evidence="1">Thiol-disulfide oxidoreductase DCC family protein</fullName>
    </submittedName>
</protein>
<dbReference type="EMBL" id="JAWJAY010000004">
    <property type="protein sequence ID" value="MDV2886615.1"/>
    <property type="molecule type" value="Genomic_DNA"/>
</dbReference>
<dbReference type="PANTHER" id="PTHR33639:SF2">
    <property type="entry name" value="DUF393 DOMAIN-CONTAINING PROTEIN"/>
    <property type="match status" value="1"/>
</dbReference>